<accession>A0A1J1I159</accession>
<gene>
    <name evidence="1" type="ORF">CLUMA_CG005676</name>
</gene>
<name>A0A1J1I159_9DIPT</name>
<dbReference type="EMBL" id="CVRI01000023">
    <property type="protein sequence ID" value="CRK92105.1"/>
    <property type="molecule type" value="Genomic_DNA"/>
</dbReference>
<sequence>MSQYQQRMMTNKRKMTKKNFEEGAKWKSIIRYGGIEIILSPVAIRILFVKTLQAKLTSCFVQMEKQECDSLDIYVDLFHRLLLYFKSSQLMEVCKKLEMEIYATNLVLRLLFMVIQTEIISIHNVNRLFNSLTFLGLECVQISSKEVVEVFLKLLQFKPNIRFKGFCLIKLHVIEKEEKFIKHLGYFPMKQMMISPQKPTINLNLANYYLCLKQ</sequence>
<keyword evidence="2" id="KW-1185">Reference proteome</keyword>
<dbReference type="AlphaFoldDB" id="A0A1J1I159"/>
<reference evidence="1 2" key="1">
    <citation type="submission" date="2015-04" db="EMBL/GenBank/DDBJ databases">
        <authorList>
            <person name="Syromyatnikov M.Y."/>
            <person name="Popov V.N."/>
        </authorList>
    </citation>
    <scope>NUCLEOTIDE SEQUENCE [LARGE SCALE GENOMIC DNA]</scope>
</reference>
<evidence type="ECO:0000313" key="2">
    <source>
        <dbReference type="Proteomes" id="UP000183832"/>
    </source>
</evidence>
<dbReference type="Proteomes" id="UP000183832">
    <property type="component" value="Unassembled WGS sequence"/>
</dbReference>
<protein>
    <submittedName>
        <fullName evidence="1">CLUMA_CG005676, isoform A</fullName>
    </submittedName>
</protein>
<evidence type="ECO:0000313" key="1">
    <source>
        <dbReference type="EMBL" id="CRK92105.1"/>
    </source>
</evidence>
<organism evidence="1 2">
    <name type="scientific">Clunio marinus</name>
    <dbReference type="NCBI Taxonomy" id="568069"/>
    <lineage>
        <taxon>Eukaryota</taxon>
        <taxon>Metazoa</taxon>
        <taxon>Ecdysozoa</taxon>
        <taxon>Arthropoda</taxon>
        <taxon>Hexapoda</taxon>
        <taxon>Insecta</taxon>
        <taxon>Pterygota</taxon>
        <taxon>Neoptera</taxon>
        <taxon>Endopterygota</taxon>
        <taxon>Diptera</taxon>
        <taxon>Nematocera</taxon>
        <taxon>Chironomoidea</taxon>
        <taxon>Chironomidae</taxon>
        <taxon>Clunio</taxon>
    </lineage>
</organism>
<proteinExistence type="predicted"/>